<accession>A0A154WFN4</accession>
<name>A0A154WFN4_9PROT</name>
<dbReference type="Proteomes" id="UP000076400">
    <property type="component" value="Unassembled WGS sequence"/>
</dbReference>
<sequence>MFSLAKKKDPEAERRLIDALKARCDAQLAQLSGMAEKADTSGAERAAARLVELAKNPKLPGADKKFYMSEAQRLECEANIKATDAAVHRAMAAAMADDKETRDKEITALRKTMQKAISLRAPTGFRMNTEKSLENILLSGNVKHDGPTKAKPLDTAPKLERSAKDGLPAIVAAPQDAKE</sequence>
<keyword evidence="3" id="KW-1185">Reference proteome</keyword>
<evidence type="ECO:0000313" key="3">
    <source>
        <dbReference type="Proteomes" id="UP000076400"/>
    </source>
</evidence>
<feature type="region of interest" description="Disordered" evidence="1">
    <location>
        <begin position="140"/>
        <end position="179"/>
    </location>
</feature>
<gene>
    <name evidence="2" type="ORF">AUP43_05035</name>
</gene>
<dbReference type="EMBL" id="LPXN01000035">
    <property type="protein sequence ID" value="KZD12338.1"/>
    <property type="molecule type" value="Genomic_DNA"/>
</dbReference>
<dbReference type="AlphaFoldDB" id="A0A154WFN4"/>
<feature type="compositionally biased region" description="Basic and acidic residues" evidence="1">
    <location>
        <begin position="142"/>
        <end position="164"/>
    </location>
</feature>
<dbReference type="RefSeq" id="WP_067552715.1">
    <property type="nucleotide sequence ID" value="NZ_LPXN01000035.1"/>
</dbReference>
<evidence type="ECO:0000256" key="1">
    <source>
        <dbReference type="SAM" id="MobiDB-lite"/>
    </source>
</evidence>
<dbReference type="OrthoDB" id="7356444at2"/>
<comment type="caution">
    <text evidence="2">The sequence shown here is derived from an EMBL/GenBank/DDBJ whole genome shotgun (WGS) entry which is preliminary data.</text>
</comment>
<protein>
    <submittedName>
        <fullName evidence="2">Uncharacterized protein</fullName>
    </submittedName>
</protein>
<proteinExistence type="predicted"/>
<evidence type="ECO:0000313" key="2">
    <source>
        <dbReference type="EMBL" id="KZD12338.1"/>
    </source>
</evidence>
<organism evidence="2 3">
    <name type="scientific">Oceanibaculum pacificum</name>
    <dbReference type="NCBI Taxonomy" id="580166"/>
    <lineage>
        <taxon>Bacteria</taxon>
        <taxon>Pseudomonadati</taxon>
        <taxon>Pseudomonadota</taxon>
        <taxon>Alphaproteobacteria</taxon>
        <taxon>Rhodospirillales</taxon>
        <taxon>Oceanibaculaceae</taxon>
        <taxon>Oceanibaculum</taxon>
    </lineage>
</organism>
<reference evidence="2 3" key="1">
    <citation type="submission" date="2015-12" db="EMBL/GenBank/DDBJ databases">
        <title>Genome sequence of Oceanibaculum pacificum MCCC 1A02656.</title>
        <authorList>
            <person name="Lu L."/>
            <person name="Lai Q."/>
            <person name="Shao Z."/>
            <person name="Qian P."/>
        </authorList>
    </citation>
    <scope>NUCLEOTIDE SEQUENCE [LARGE SCALE GENOMIC DNA]</scope>
    <source>
        <strain evidence="2 3">MCCC 1A02656</strain>
    </source>
</reference>